<evidence type="ECO:0000256" key="3">
    <source>
        <dbReference type="ARBA" id="ARBA00023163"/>
    </source>
</evidence>
<dbReference type="CDD" id="cd06170">
    <property type="entry name" value="LuxR_C_like"/>
    <property type="match status" value="1"/>
</dbReference>
<dbReference type="SMART" id="SM00421">
    <property type="entry name" value="HTH_LUXR"/>
    <property type="match status" value="1"/>
</dbReference>
<dbReference type="Pfam" id="PF00196">
    <property type="entry name" value="GerE"/>
    <property type="match status" value="1"/>
</dbReference>
<dbReference type="GO" id="GO:0003677">
    <property type="term" value="F:DNA binding"/>
    <property type="evidence" value="ECO:0007669"/>
    <property type="project" value="UniProtKB-KW"/>
</dbReference>
<evidence type="ECO:0000259" key="4">
    <source>
        <dbReference type="PROSITE" id="PS50043"/>
    </source>
</evidence>
<sequence>MKISILCRYPVIHEGIKAILRNKYEDITGFTSIENCFKTLDSTENTSLNDTEDTILIITLFKEDLKIIDNILAIKDNYSKLKLLIIDFNESKDMFFKVSKLNVDGYMLGTFAQEDISYALHKISTGTKFYDRELLYRLVEDEPAATITSKNNLGTPLTRRELEILSQLSNGLSNFEIAKNLNISENTVKKHISNIFIKINVKDRTQAIIYAYESGLIAKPLFL</sequence>
<evidence type="ECO:0000313" key="5">
    <source>
        <dbReference type="EMBL" id="CUN70715.1"/>
    </source>
</evidence>
<name>A0A173Z692_9CLOT</name>
<dbReference type="PROSITE" id="PS00622">
    <property type="entry name" value="HTH_LUXR_1"/>
    <property type="match status" value="1"/>
</dbReference>
<keyword evidence="1" id="KW-0805">Transcription regulation</keyword>
<dbReference type="RefSeq" id="WP_055275299.1">
    <property type="nucleotide sequence ID" value="NZ_CYZV01000004.1"/>
</dbReference>
<reference evidence="5 6" key="1">
    <citation type="submission" date="2015-09" db="EMBL/GenBank/DDBJ databases">
        <authorList>
            <consortium name="Pathogen Informatics"/>
        </authorList>
    </citation>
    <scope>NUCLEOTIDE SEQUENCE [LARGE SCALE GENOMIC DNA]</scope>
    <source>
        <strain evidence="5 6">2789STDY5834855</strain>
    </source>
</reference>
<dbReference type="PRINTS" id="PR00038">
    <property type="entry name" value="HTHLUXR"/>
</dbReference>
<dbReference type="InterPro" id="IPR016032">
    <property type="entry name" value="Sig_transdc_resp-reg_C-effctor"/>
</dbReference>
<accession>A0A173Z692</accession>
<keyword evidence="2" id="KW-0238">DNA-binding</keyword>
<dbReference type="SUPFAM" id="SSF46894">
    <property type="entry name" value="C-terminal effector domain of the bipartite response regulators"/>
    <property type="match status" value="1"/>
</dbReference>
<organism evidence="5 6">
    <name type="scientific">Clostridium disporicum</name>
    <dbReference type="NCBI Taxonomy" id="84024"/>
    <lineage>
        <taxon>Bacteria</taxon>
        <taxon>Bacillati</taxon>
        <taxon>Bacillota</taxon>
        <taxon>Clostridia</taxon>
        <taxon>Eubacteriales</taxon>
        <taxon>Clostridiaceae</taxon>
        <taxon>Clostridium</taxon>
    </lineage>
</organism>
<dbReference type="GO" id="GO:0006355">
    <property type="term" value="P:regulation of DNA-templated transcription"/>
    <property type="evidence" value="ECO:0007669"/>
    <property type="project" value="InterPro"/>
</dbReference>
<dbReference type="FunFam" id="1.10.10.10:FF:000153">
    <property type="entry name" value="LuxR family transcriptional regulator"/>
    <property type="match status" value="1"/>
</dbReference>
<dbReference type="OrthoDB" id="9779069at2"/>
<dbReference type="AlphaFoldDB" id="A0A173Z692"/>
<dbReference type="PROSITE" id="PS50043">
    <property type="entry name" value="HTH_LUXR_2"/>
    <property type="match status" value="1"/>
</dbReference>
<dbReference type="InterPro" id="IPR051015">
    <property type="entry name" value="EvgA-like"/>
</dbReference>
<gene>
    <name evidence="5" type="primary">vraR</name>
    <name evidence="5" type="ORF">ERS852470_00536</name>
</gene>
<dbReference type="Proteomes" id="UP000095558">
    <property type="component" value="Unassembled WGS sequence"/>
</dbReference>
<dbReference type="PANTHER" id="PTHR45566">
    <property type="entry name" value="HTH-TYPE TRANSCRIPTIONAL REGULATOR YHJB-RELATED"/>
    <property type="match status" value="1"/>
</dbReference>
<dbReference type="InterPro" id="IPR000792">
    <property type="entry name" value="Tscrpt_reg_LuxR_C"/>
</dbReference>
<dbReference type="PANTHER" id="PTHR45566:SF2">
    <property type="entry name" value="NARL SUBFAMILY"/>
    <property type="match status" value="1"/>
</dbReference>
<dbReference type="EMBL" id="CYZV01000004">
    <property type="protein sequence ID" value="CUN70715.1"/>
    <property type="molecule type" value="Genomic_DNA"/>
</dbReference>
<evidence type="ECO:0000313" key="6">
    <source>
        <dbReference type="Proteomes" id="UP000095558"/>
    </source>
</evidence>
<dbReference type="Gene3D" id="3.40.50.2300">
    <property type="match status" value="1"/>
</dbReference>
<evidence type="ECO:0000256" key="1">
    <source>
        <dbReference type="ARBA" id="ARBA00023015"/>
    </source>
</evidence>
<proteinExistence type="predicted"/>
<evidence type="ECO:0000256" key="2">
    <source>
        <dbReference type="ARBA" id="ARBA00023125"/>
    </source>
</evidence>
<keyword evidence="3" id="KW-0804">Transcription</keyword>
<protein>
    <submittedName>
        <fullName evidence="5">Two component transcriptional regulator, LuxR family</fullName>
    </submittedName>
</protein>
<feature type="domain" description="HTH luxR-type" evidence="4">
    <location>
        <begin position="150"/>
        <end position="215"/>
    </location>
</feature>